<sequence>MKAVIQRVSEARVEVDGEVTGAIGGGILVLLGVEQGDTEQDADWLVKKIVELRIFEDEAGKMNLALAEVNGALLVVSQFTLLGDCRKGRRPSFVKAAPPAEGNRLYEYFVAKARETGTKVETGVFQAMMQVHLINDGPVTFILESR</sequence>
<keyword evidence="2 3" id="KW-0963">Cytoplasm</keyword>
<dbReference type="EC" id="3.1.1.96" evidence="3"/>
<evidence type="ECO:0000313" key="4">
    <source>
        <dbReference type="EMBL" id="MBT0665451.1"/>
    </source>
</evidence>
<dbReference type="SUPFAM" id="SSF69500">
    <property type="entry name" value="DTD-like"/>
    <property type="match status" value="1"/>
</dbReference>
<dbReference type="InterPro" id="IPR003732">
    <property type="entry name" value="Daa-tRNA_deacyls_DTD"/>
</dbReference>
<dbReference type="CDD" id="cd00563">
    <property type="entry name" value="Dtyr_deacylase"/>
    <property type="match status" value="1"/>
</dbReference>
<dbReference type="InterPro" id="IPR023509">
    <property type="entry name" value="DTD-like_sf"/>
</dbReference>
<dbReference type="Proteomes" id="UP000811899">
    <property type="component" value="Unassembled WGS sequence"/>
</dbReference>
<dbReference type="Gene3D" id="3.50.80.10">
    <property type="entry name" value="D-tyrosyl-tRNA(Tyr) deacylase"/>
    <property type="match status" value="1"/>
</dbReference>
<comment type="function">
    <text evidence="3">An aminoacyl-tRNA editing enzyme that deacylates mischarged D-aminoacyl-tRNAs. Also deacylates mischarged glycyl-tRNA(Ala), protecting cells against glycine mischarging by AlaRS. Acts via tRNA-based rather than protein-based catalysis; rejects L-amino acids rather than detecting D-amino acids in the active site. By recycling D-aminoacyl-tRNA to D-amino acids and free tRNA molecules, this enzyme counteracts the toxicity associated with the formation of D-aminoacyl-tRNA entities in vivo and helps enforce protein L-homochirality.</text>
</comment>
<keyword evidence="5" id="KW-1185">Reference proteome</keyword>
<dbReference type="GO" id="GO:0019478">
    <property type="term" value="P:D-amino acid catabolic process"/>
    <property type="evidence" value="ECO:0007669"/>
    <property type="project" value="UniProtKB-UniRule"/>
</dbReference>
<protein>
    <recommendedName>
        <fullName evidence="3">D-aminoacyl-tRNA deacylase</fullName>
        <shortName evidence="3">DTD</shortName>
        <ecNumber evidence="3">3.1.1.96</ecNumber>
    </recommendedName>
    <alternativeName>
        <fullName evidence="3">Gly-tRNA(Ala) deacylase</fullName>
        <ecNumber evidence="3">3.1.1.-</ecNumber>
    </alternativeName>
</protein>
<evidence type="ECO:0000313" key="5">
    <source>
        <dbReference type="Proteomes" id="UP000811899"/>
    </source>
</evidence>
<dbReference type="EMBL" id="JAHCVJ010000005">
    <property type="protein sequence ID" value="MBT0665451.1"/>
    <property type="molecule type" value="Genomic_DNA"/>
</dbReference>
<evidence type="ECO:0000256" key="1">
    <source>
        <dbReference type="ARBA" id="ARBA00009673"/>
    </source>
</evidence>
<dbReference type="NCBIfam" id="TIGR00256">
    <property type="entry name" value="D-aminoacyl-tRNA deacylase"/>
    <property type="match status" value="1"/>
</dbReference>
<dbReference type="GO" id="GO:0000049">
    <property type="term" value="F:tRNA binding"/>
    <property type="evidence" value="ECO:0007669"/>
    <property type="project" value="UniProtKB-UniRule"/>
</dbReference>
<keyword evidence="3" id="KW-0820">tRNA-binding</keyword>
<feature type="short sequence motif" description="Gly-cisPro motif, important for rejection of L-amino acids" evidence="3">
    <location>
        <begin position="137"/>
        <end position="138"/>
    </location>
</feature>
<gene>
    <name evidence="3 4" type="primary">dtd</name>
    <name evidence="4" type="ORF">KI809_14175</name>
</gene>
<comment type="subcellular location">
    <subcellularLocation>
        <location evidence="3">Cytoplasm</location>
    </subcellularLocation>
</comment>
<dbReference type="RefSeq" id="WP_214172213.1">
    <property type="nucleotide sequence ID" value="NZ_JAHCVJ010000005.1"/>
</dbReference>
<dbReference type="EC" id="3.1.1.-" evidence="3"/>
<dbReference type="HAMAP" id="MF_00518">
    <property type="entry name" value="Deacylase_Dtd"/>
    <property type="match status" value="1"/>
</dbReference>
<dbReference type="PANTHER" id="PTHR10472">
    <property type="entry name" value="D-TYROSYL-TRNA TYR DEACYLASE"/>
    <property type="match status" value="1"/>
</dbReference>
<dbReference type="GO" id="GO:0106026">
    <property type="term" value="F:Gly-tRNA(Ala) deacylase activity"/>
    <property type="evidence" value="ECO:0007669"/>
    <property type="project" value="UniProtKB-UniRule"/>
</dbReference>
<proteinExistence type="inferred from homology"/>
<comment type="catalytic activity">
    <reaction evidence="3">
        <text>a D-aminoacyl-tRNA + H2O = a tRNA + a D-alpha-amino acid + H(+)</text>
        <dbReference type="Rhea" id="RHEA:13953"/>
        <dbReference type="Rhea" id="RHEA-COMP:10123"/>
        <dbReference type="Rhea" id="RHEA-COMP:10124"/>
        <dbReference type="ChEBI" id="CHEBI:15377"/>
        <dbReference type="ChEBI" id="CHEBI:15378"/>
        <dbReference type="ChEBI" id="CHEBI:59871"/>
        <dbReference type="ChEBI" id="CHEBI:78442"/>
        <dbReference type="ChEBI" id="CHEBI:79333"/>
        <dbReference type="EC" id="3.1.1.96"/>
    </reaction>
</comment>
<evidence type="ECO:0000256" key="2">
    <source>
        <dbReference type="ARBA" id="ARBA00022490"/>
    </source>
</evidence>
<reference evidence="4 5" key="1">
    <citation type="submission" date="2021-05" db="EMBL/GenBank/DDBJ databases">
        <title>The draft genome of Geobacter pelophilus DSM 12255.</title>
        <authorList>
            <person name="Xu Z."/>
            <person name="Masuda Y."/>
            <person name="Itoh H."/>
            <person name="Senoo K."/>
        </authorList>
    </citation>
    <scope>NUCLEOTIDE SEQUENCE [LARGE SCALE GENOMIC DNA]</scope>
    <source>
        <strain evidence="4 5">DSM 12255</strain>
    </source>
</reference>
<name>A0AAW4LAS3_9BACT</name>
<evidence type="ECO:0000256" key="3">
    <source>
        <dbReference type="HAMAP-Rule" id="MF_00518"/>
    </source>
</evidence>
<accession>A0AAW4LAS3</accession>
<dbReference type="GO" id="GO:0005737">
    <property type="term" value="C:cytoplasm"/>
    <property type="evidence" value="ECO:0007669"/>
    <property type="project" value="UniProtKB-SubCell"/>
</dbReference>
<dbReference type="FunFam" id="3.50.80.10:FF:000001">
    <property type="entry name" value="D-aminoacyl-tRNA deacylase"/>
    <property type="match status" value="1"/>
</dbReference>
<dbReference type="GO" id="GO:0051500">
    <property type="term" value="F:D-tyrosyl-tRNA(Tyr) deacylase activity"/>
    <property type="evidence" value="ECO:0007669"/>
    <property type="project" value="TreeGrafter"/>
</dbReference>
<comment type="catalytic activity">
    <reaction evidence="3">
        <text>glycyl-tRNA(Ala) + H2O = tRNA(Ala) + glycine + H(+)</text>
        <dbReference type="Rhea" id="RHEA:53744"/>
        <dbReference type="Rhea" id="RHEA-COMP:9657"/>
        <dbReference type="Rhea" id="RHEA-COMP:13640"/>
        <dbReference type="ChEBI" id="CHEBI:15377"/>
        <dbReference type="ChEBI" id="CHEBI:15378"/>
        <dbReference type="ChEBI" id="CHEBI:57305"/>
        <dbReference type="ChEBI" id="CHEBI:78442"/>
        <dbReference type="ChEBI" id="CHEBI:78522"/>
    </reaction>
</comment>
<comment type="domain">
    <text evidence="3">A Gly-cisPro motif from one monomer fits into the active site of the other monomer to allow specific chiral rejection of L-amino acids.</text>
</comment>
<dbReference type="AlphaFoldDB" id="A0AAW4LAS3"/>
<comment type="caution">
    <text evidence="4">The sequence shown here is derived from an EMBL/GenBank/DDBJ whole genome shotgun (WGS) entry which is preliminary data.</text>
</comment>
<organism evidence="4 5">
    <name type="scientific">Geoanaerobacter pelophilus</name>
    <dbReference type="NCBI Taxonomy" id="60036"/>
    <lineage>
        <taxon>Bacteria</taxon>
        <taxon>Pseudomonadati</taxon>
        <taxon>Thermodesulfobacteriota</taxon>
        <taxon>Desulfuromonadia</taxon>
        <taxon>Geobacterales</taxon>
        <taxon>Geobacteraceae</taxon>
        <taxon>Geoanaerobacter</taxon>
    </lineage>
</organism>
<dbReference type="GO" id="GO:0043908">
    <property type="term" value="F:Ser(Gly)-tRNA(Ala) hydrolase activity"/>
    <property type="evidence" value="ECO:0007669"/>
    <property type="project" value="UniProtKB-UniRule"/>
</dbReference>
<keyword evidence="3" id="KW-0694">RNA-binding</keyword>
<comment type="similarity">
    <text evidence="1 3">Belongs to the DTD family.</text>
</comment>
<comment type="subunit">
    <text evidence="3">Homodimer.</text>
</comment>
<dbReference type="Pfam" id="PF02580">
    <property type="entry name" value="Tyr_Deacylase"/>
    <property type="match status" value="1"/>
</dbReference>
<dbReference type="PANTHER" id="PTHR10472:SF5">
    <property type="entry name" value="D-AMINOACYL-TRNA DEACYLASE 1"/>
    <property type="match status" value="1"/>
</dbReference>
<keyword evidence="3 4" id="KW-0378">Hydrolase</keyword>